<evidence type="ECO:0000256" key="1">
    <source>
        <dbReference type="ARBA" id="ARBA00034778"/>
    </source>
</evidence>
<gene>
    <name evidence="2" type="ORF">CJJ23_00995</name>
</gene>
<dbReference type="GO" id="GO:0016791">
    <property type="term" value="F:phosphatase activity"/>
    <property type="evidence" value="ECO:0007669"/>
    <property type="project" value="UniProtKB-ARBA"/>
</dbReference>
<dbReference type="AlphaFoldDB" id="A0A269TK16"/>
<reference evidence="3" key="1">
    <citation type="submission" date="2017-08" db="EMBL/GenBank/DDBJ databases">
        <authorList>
            <person name="Alvarez-Ponce D."/>
            <person name="Weitzman C.L."/>
            <person name="Tillett R.L."/>
            <person name="Sandmeier F.C."/>
            <person name="Tracy C.R."/>
        </authorList>
    </citation>
    <scope>NUCLEOTIDE SEQUENCE [LARGE SCALE GENOMIC DNA]</scope>
    <source>
        <strain evidence="3">723</strain>
    </source>
</reference>
<accession>A0A269TK16</accession>
<dbReference type="NCBIfam" id="TIGR00099">
    <property type="entry name" value="Cof-subfamily"/>
    <property type="match status" value="1"/>
</dbReference>
<dbReference type="SUPFAM" id="SSF56784">
    <property type="entry name" value="HAD-like"/>
    <property type="match status" value="1"/>
</dbReference>
<dbReference type="InterPro" id="IPR023214">
    <property type="entry name" value="HAD_sf"/>
</dbReference>
<dbReference type="PROSITE" id="PS01229">
    <property type="entry name" value="COF_2"/>
    <property type="match status" value="1"/>
</dbReference>
<dbReference type="EMBL" id="NQNY01000002">
    <property type="protein sequence ID" value="PAK21697.1"/>
    <property type="molecule type" value="Genomic_DNA"/>
</dbReference>
<protein>
    <submittedName>
        <fullName evidence="2">Hydrolase</fullName>
    </submittedName>
</protein>
<sequence length="306" mass="34885">MEEKVTTDKRLLIMLDLDGTTLANSDTCEIHPKTLAAIKKAKDAGHVICILTGRPWRSSKQVYQELELDTIIANYNGAQIHNPSDENFTPQISFLNLNEVLYILGDERIKKEVTNIAIEGPGWVQLQQNDPKLEKVFGFSKLTKFKVGLDYHRLPLRPTGVIFDVRPETDPISLQKYMRNKFGDLAEFSYWSKGDNEPPAFDIASPSVDKGKVVSLLMRYYDIAWERTVAIGDSFNDVPMFKVANVSVTMANANRDIQYKAAINLDKRNYEGGVGEYLEKLMENPEAEIGKALKWHQKNREKRSKW</sequence>
<dbReference type="GO" id="GO:0000287">
    <property type="term" value="F:magnesium ion binding"/>
    <property type="evidence" value="ECO:0007669"/>
    <property type="project" value="TreeGrafter"/>
</dbReference>
<dbReference type="Proteomes" id="UP000216943">
    <property type="component" value="Unassembled WGS sequence"/>
</dbReference>
<dbReference type="OrthoDB" id="9781413at2"/>
<dbReference type="Gene3D" id="3.30.1240.10">
    <property type="match status" value="1"/>
</dbReference>
<comment type="caution">
    <text evidence="2">The sequence shown here is derived from an EMBL/GenBank/DDBJ whole genome shotgun (WGS) entry which is preliminary data.</text>
</comment>
<dbReference type="InterPro" id="IPR006379">
    <property type="entry name" value="HAD-SF_hydro_IIB"/>
</dbReference>
<dbReference type="PANTHER" id="PTHR10000:SF23">
    <property type="entry name" value="5-AMINO-6-(5-PHOSPHO-D-RIBITYLAMINO)URACIL PHOSPHATASE YITU"/>
    <property type="match status" value="1"/>
</dbReference>
<dbReference type="PANTHER" id="PTHR10000">
    <property type="entry name" value="PHOSPHOSERINE PHOSPHATASE"/>
    <property type="match status" value="1"/>
</dbReference>
<organism evidence="2 3">
    <name type="scientific">Mycoplasmopsis agassizii</name>
    <dbReference type="NCBI Taxonomy" id="33922"/>
    <lineage>
        <taxon>Bacteria</taxon>
        <taxon>Bacillati</taxon>
        <taxon>Mycoplasmatota</taxon>
        <taxon>Mycoplasmoidales</taxon>
        <taxon>Metamycoplasmataceae</taxon>
        <taxon>Mycoplasmopsis</taxon>
    </lineage>
</organism>
<evidence type="ECO:0000313" key="3">
    <source>
        <dbReference type="Proteomes" id="UP000216943"/>
    </source>
</evidence>
<dbReference type="Pfam" id="PF08282">
    <property type="entry name" value="Hydrolase_3"/>
    <property type="match status" value="1"/>
</dbReference>
<dbReference type="GO" id="GO:0005829">
    <property type="term" value="C:cytosol"/>
    <property type="evidence" value="ECO:0007669"/>
    <property type="project" value="TreeGrafter"/>
</dbReference>
<keyword evidence="2" id="KW-0378">Hydrolase</keyword>
<proteinExistence type="inferred from homology"/>
<name>A0A269TK16_9BACT</name>
<dbReference type="InterPro" id="IPR000150">
    <property type="entry name" value="Cof"/>
</dbReference>
<evidence type="ECO:0000313" key="2">
    <source>
        <dbReference type="EMBL" id="PAK21697.1"/>
    </source>
</evidence>
<dbReference type="RefSeq" id="WP_095334530.1">
    <property type="nucleotide sequence ID" value="NZ_NQNY01000002.1"/>
</dbReference>
<comment type="similarity">
    <text evidence="1">Belongs to the HAD-like hydrolase superfamily. Cof family.</text>
</comment>
<dbReference type="Gene3D" id="3.40.50.1000">
    <property type="entry name" value="HAD superfamily/HAD-like"/>
    <property type="match status" value="1"/>
</dbReference>
<dbReference type="InterPro" id="IPR036412">
    <property type="entry name" value="HAD-like_sf"/>
</dbReference>
<dbReference type="NCBIfam" id="TIGR01484">
    <property type="entry name" value="HAD-SF-IIB"/>
    <property type="match status" value="1"/>
</dbReference>